<comment type="caution">
    <text evidence="1">The sequence shown here is derived from an EMBL/GenBank/DDBJ whole genome shotgun (WGS) entry which is preliminary data.</text>
</comment>
<gene>
    <name evidence="1" type="ORF">EYZ11_003387</name>
</gene>
<evidence type="ECO:0000313" key="1">
    <source>
        <dbReference type="EMBL" id="THC97124.1"/>
    </source>
</evidence>
<proteinExistence type="predicted"/>
<evidence type="ECO:0000313" key="2">
    <source>
        <dbReference type="Proteomes" id="UP000308092"/>
    </source>
</evidence>
<dbReference type="VEuPathDB" id="FungiDB:EYZ11_003387"/>
<dbReference type="AlphaFoldDB" id="A0A4V3UQ02"/>
<name>A0A4V3UQ02_9EURO</name>
<dbReference type="EMBL" id="SOSA01000086">
    <property type="protein sequence ID" value="THC97124.1"/>
    <property type="molecule type" value="Genomic_DNA"/>
</dbReference>
<accession>A0A4V3UQ02</accession>
<dbReference type="Proteomes" id="UP000308092">
    <property type="component" value="Unassembled WGS sequence"/>
</dbReference>
<sequence>MCPIQGCPQSDALLVFSEPMDQPLTHAYMLLTDRIYELFKLPDSLFLRLEESVKGSTIFLATHSE</sequence>
<keyword evidence="2" id="KW-1185">Reference proteome</keyword>
<reference evidence="1 2" key="1">
    <citation type="submission" date="2019-03" db="EMBL/GenBank/DDBJ databases">
        <title>The genome sequence of a newly discovered highly antifungal drug resistant Aspergillus species, Aspergillus tanneri NIH 1004.</title>
        <authorList>
            <person name="Mounaud S."/>
            <person name="Singh I."/>
            <person name="Joardar V."/>
            <person name="Pakala S."/>
            <person name="Pakala S."/>
            <person name="Venepally P."/>
            <person name="Hoover J."/>
            <person name="Nierman W."/>
            <person name="Chung J."/>
            <person name="Losada L."/>
        </authorList>
    </citation>
    <scope>NUCLEOTIDE SEQUENCE [LARGE SCALE GENOMIC DNA]</scope>
    <source>
        <strain evidence="1 2">NIH1004</strain>
    </source>
</reference>
<protein>
    <submittedName>
        <fullName evidence="1">Uncharacterized protein</fullName>
    </submittedName>
</protein>
<organism evidence="1 2">
    <name type="scientific">Aspergillus tanneri</name>
    <dbReference type="NCBI Taxonomy" id="1220188"/>
    <lineage>
        <taxon>Eukaryota</taxon>
        <taxon>Fungi</taxon>
        <taxon>Dikarya</taxon>
        <taxon>Ascomycota</taxon>
        <taxon>Pezizomycotina</taxon>
        <taxon>Eurotiomycetes</taxon>
        <taxon>Eurotiomycetidae</taxon>
        <taxon>Eurotiales</taxon>
        <taxon>Aspergillaceae</taxon>
        <taxon>Aspergillus</taxon>
        <taxon>Aspergillus subgen. Circumdati</taxon>
    </lineage>
</organism>